<dbReference type="GO" id="GO:0071555">
    <property type="term" value="P:cell wall organization"/>
    <property type="evidence" value="ECO:0007669"/>
    <property type="project" value="InterPro"/>
</dbReference>
<protein>
    <submittedName>
        <fullName evidence="2">Pili assembly chaperone transmembrane protein</fullName>
    </submittedName>
</protein>
<dbReference type="InterPro" id="IPR008962">
    <property type="entry name" value="PapD-like_sf"/>
</dbReference>
<dbReference type="EMBL" id="AJXU01000080">
    <property type="protein sequence ID" value="EIL87363.1"/>
    <property type="molecule type" value="Genomic_DNA"/>
</dbReference>
<reference evidence="2 3" key="1">
    <citation type="journal article" date="2012" name="J. Bacteriol.">
        <title>Genome sequences for six rhodanobacter strains, isolated from soils and the terrestrial subsurface, with variable denitrification capabilities.</title>
        <authorList>
            <person name="Kostka J.E."/>
            <person name="Green S.J."/>
            <person name="Rishishwar L."/>
            <person name="Prakash O."/>
            <person name="Katz L.S."/>
            <person name="Marino-Ramirez L."/>
            <person name="Jordan I.K."/>
            <person name="Munk C."/>
            <person name="Ivanova N."/>
            <person name="Mikhailova N."/>
            <person name="Watson D.B."/>
            <person name="Brown S.D."/>
            <person name="Palumbo A.V."/>
            <person name="Brooks S.C."/>
        </authorList>
    </citation>
    <scope>NUCLEOTIDE SEQUENCE [LARGE SCALE GENOMIC DNA]</scope>
    <source>
        <strain evidence="3">Jip2T</strain>
    </source>
</reference>
<keyword evidence="2" id="KW-0472">Membrane</keyword>
<dbReference type="SUPFAM" id="SSF49354">
    <property type="entry name" value="PapD-like"/>
    <property type="match status" value="1"/>
</dbReference>
<dbReference type="PATRIC" id="fig|1163408.3.peg.3311"/>
<dbReference type="InterPro" id="IPR013783">
    <property type="entry name" value="Ig-like_fold"/>
</dbReference>
<feature type="domain" description="Pili assembly chaperone N-terminal" evidence="1">
    <location>
        <begin position="12"/>
        <end position="86"/>
    </location>
</feature>
<name>I4VJH2_9GAMM</name>
<dbReference type="Proteomes" id="UP000004210">
    <property type="component" value="Unassembled WGS sequence"/>
</dbReference>
<dbReference type="eggNOG" id="COG3121">
    <property type="taxonomic scope" value="Bacteria"/>
</dbReference>
<dbReference type="GO" id="GO:0030288">
    <property type="term" value="C:outer membrane-bounded periplasmic space"/>
    <property type="evidence" value="ECO:0007669"/>
    <property type="project" value="InterPro"/>
</dbReference>
<organism evidence="2 3">
    <name type="scientific">Rhodanobacter fulvus Jip2</name>
    <dbReference type="NCBI Taxonomy" id="1163408"/>
    <lineage>
        <taxon>Bacteria</taxon>
        <taxon>Pseudomonadati</taxon>
        <taxon>Pseudomonadota</taxon>
        <taxon>Gammaproteobacteria</taxon>
        <taxon>Lysobacterales</taxon>
        <taxon>Rhodanobacteraceae</taxon>
        <taxon>Rhodanobacter</taxon>
    </lineage>
</organism>
<dbReference type="AlphaFoldDB" id="I4VJH2"/>
<keyword evidence="3" id="KW-1185">Reference proteome</keyword>
<sequence length="185" mass="20371">MIQLEAMGWSQPNGEDKYLPTTDILATPPIFTIAPGGTQVVRVGSRRPPDTTERAYRLFLREVPPPPKPGFSGLRMNLQISLPIFVLKHGGAVPQLEWQAERTATGQTRIHVTNRGQTHARLSHFKLSTTSGKNPVPMEDHIVYVLPGATRNWLLNTPIAPGSKLHLAAQSDGRSMQTDLIVAEK</sequence>
<accession>I4VJH2</accession>
<gene>
    <name evidence="2" type="ORF">UU9_16346</name>
</gene>
<evidence type="ECO:0000313" key="3">
    <source>
        <dbReference type="Proteomes" id="UP000004210"/>
    </source>
</evidence>
<dbReference type="PANTHER" id="PTHR30251:SF4">
    <property type="entry name" value="SLR1668 PROTEIN"/>
    <property type="match status" value="1"/>
</dbReference>
<dbReference type="InterPro" id="IPR050643">
    <property type="entry name" value="Periplasmic_pilus_chap"/>
</dbReference>
<dbReference type="InterPro" id="IPR016147">
    <property type="entry name" value="Pili_assmbl_chaperone_N"/>
</dbReference>
<dbReference type="Gene3D" id="2.60.40.10">
    <property type="entry name" value="Immunoglobulins"/>
    <property type="match status" value="1"/>
</dbReference>
<dbReference type="STRING" id="1163408.UU9_16346"/>
<comment type="caution">
    <text evidence="2">The sequence shown here is derived from an EMBL/GenBank/DDBJ whole genome shotgun (WGS) entry which is preliminary data.</text>
</comment>
<proteinExistence type="predicted"/>
<keyword evidence="2" id="KW-0812">Transmembrane</keyword>
<evidence type="ECO:0000313" key="2">
    <source>
        <dbReference type="EMBL" id="EIL87363.1"/>
    </source>
</evidence>
<evidence type="ECO:0000259" key="1">
    <source>
        <dbReference type="Pfam" id="PF00345"/>
    </source>
</evidence>
<dbReference type="Pfam" id="PF00345">
    <property type="entry name" value="PapD_N"/>
    <property type="match status" value="1"/>
</dbReference>
<dbReference type="PANTHER" id="PTHR30251">
    <property type="entry name" value="PILUS ASSEMBLY CHAPERONE"/>
    <property type="match status" value="1"/>
</dbReference>